<organism evidence="1">
    <name type="scientific">Salmonella enterica</name>
    <name type="common">Salmonella choleraesuis</name>
    <dbReference type="NCBI Taxonomy" id="28901"/>
    <lineage>
        <taxon>Bacteria</taxon>
        <taxon>Pseudomonadati</taxon>
        <taxon>Pseudomonadota</taxon>
        <taxon>Gammaproteobacteria</taxon>
        <taxon>Enterobacterales</taxon>
        <taxon>Enterobacteriaceae</taxon>
        <taxon>Salmonella</taxon>
    </lineage>
</organism>
<dbReference type="EMBL" id="AAGOTP010000007">
    <property type="protein sequence ID" value="EBQ3628961.1"/>
    <property type="molecule type" value="Genomic_DNA"/>
</dbReference>
<comment type="caution">
    <text evidence="1">The sequence shown here is derived from an EMBL/GenBank/DDBJ whole genome shotgun (WGS) entry which is preliminary data.</text>
</comment>
<name>A0A5U5D3F9_SALER</name>
<sequence>MLFNAETKEWIAYEISGFLSAGNSKRFSSDRKKEAIEYAEEMSGDGMVYINHSVKSTEERWKEANSTALSNAQGNGCYPFNKPGWAEQSQQKKIF</sequence>
<evidence type="ECO:0000313" key="1">
    <source>
        <dbReference type="EMBL" id="EBQ3628961.1"/>
    </source>
</evidence>
<proteinExistence type="predicted"/>
<protein>
    <submittedName>
        <fullName evidence="1">Uncharacterized protein</fullName>
    </submittedName>
</protein>
<accession>A0A5U5D3F9</accession>
<dbReference type="AlphaFoldDB" id="A0A5U5D3F9"/>
<gene>
    <name evidence="1" type="ORF">A6811_08805</name>
</gene>
<reference evidence="1" key="1">
    <citation type="submission" date="2018-07" db="EMBL/GenBank/DDBJ databases">
        <authorList>
            <consortium name="GenomeTrakr network: Whole genome sequencing for foodborne pathogen traceback"/>
        </authorList>
    </citation>
    <scope>NUCLEOTIDE SEQUENCE</scope>
    <source>
        <strain evidence="1">CFSAN039234</strain>
    </source>
</reference>